<dbReference type="PANTHER" id="PTHR43188">
    <property type="entry name" value="ACYL-COENZYME A OXIDASE"/>
    <property type="match status" value="1"/>
</dbReference>
<evidence type="ECO:0000256" key="2">
    <source>
        <dbReference type="ARBA" id="ARBA00009347"/>
    </source>
</evidence>
<dbReference type="Gene3D" id="1.20.140.10">
    <property type="entry name" value="Butyryl-CoA Dehydrogenase, subunit A, domain 3"/>
    <property type="match status" value="1"/>
</dbReference>
<feature type="domain" description="Acyl-CoA dehydrogenase/oxidase N-terminal" evidence="8">
    <location>
        <begin position="24"/>
        <end position="133"/>
    </location>
</feature>
<reference evidence="9 10" key="1">
    <citation type="submission" date="2016-12" db="EMBL/GenBank/DDBJ databases">
        <authorList>
            <person name="Song W.-J."/>
            <person name="Kurnit D.M."/>
        </authorList>
    </citation>
    <scope>NUCLEOTIDE SEQUENCE [LARGE SCALE GENOMIC DNA]</scope>
    <source>
        <strain evidence="9 10">DSM 43162</strain>
    </source>
</reference>
<dbReference type="InterPro" id="IPR006091">
    <property type="entry name" value="Acyl-CoA_Oxase/DH_mid-dom"/>
</dbReference>
<dbReference type="GO" id="GO:0050660">
    <property type="term" value="F:flavin adenine dinucleotide binding"/>
    <property type="evidence" value="ECO:0007669"/>
    <property type="project" value="InterPro"/>
</dbReference>
<gene>
    <name evidence="9" type="ORF">SAMN05660350_00671</name>
</gene>
<dbReference type="OrthoDB" id="9770681at2"/>
<evidence type="ECO:0000256" key="4">
    <source>
        <dbReference type="ARBA" id="ARBA00022827"/>
    </source>
</evidence>
<feature type="domain" description="Acyl-CoA oxidase/dehydrogenase middle" evidence="7">
    <location>
        <begin position="138"/>
        <end position="230"/>
    </location>
</feature>
<dbReference type="GO" id="GO:0006635">
    <property type="term" value="P:fatty acid beta-oxidation"/>
    <property type="evidence" value="ECO:0007669"/>
    <property type="project" value="InterPro"/>
</dbReference>
<dbReference type="InterPro" id="IPR009100">
    <property type="entry name" value="AcylCoA_DH/oxidase_NM_dom_sf"/>
</dbReference>
<protein>
    <submittedName>
        <fullName evidence="9">Glutaryl-CoA dehydrogenase</fullName>
    </submittedName>
</protein>
<dbReference type="InterPro" id="IPR046373">
    <property type="entry name" value="Acyl-CoA_Oxase/DH_mid-dom_sf"/>
</dbReference>
<dbReference type="Gene3D" id="1.10.540.10">
    <property type="entry name" value="Acyl-CoA dehydrogenase/oxidase, N-terminal domain"/>
    <property type="match status" value="1"/>
</dbReference>
<dbReference type="Gene3D" id="2.40.110.10">
    <property type="entry name" value="Butyryl-CoA Dehydrogenase, subunit A, domain 2"/>
    <property type="match status" value="1"/>
</dbReference>
<dbReference type="SUPFAM" id="SSF47203">
    <property type="entry name" value="Acyl-CoA dehydrogenase C-terminal domain-like"/>
    <property type="match status" value="1"/>
</dbReference>
<dbReference type="PANTHER" id="PTHR43188:SF1">
    <property type="entry name" value="ACYL-COA DEHYDROGENASE"/>
    <property type="match status" value="1"/>
</dbReference>
<accession>A0A1M7SCV2</accession>
<evidence type="ECO:0000313" key="9">
    <source>
        <dbReference type="EMBL" id="SHN56325.1"/>
    </source>
</evidence>
<evidence type="ECO:0000259" key="6">
    <source>
        <dbReference type="Pfam" id="PF00441"/>
    </source>
</evidence>
<dbReference type="Pfam" id="PF00441">
    <property type="entry name" value="Acyl-CoA_dh_1"/>
    <property type="match status" value="1"/>
</dbReference>
<evidence type="ECO:0000259" key="8">
    <source>
        <dbReference type="Pfam" id="PF02771"/>
    </source>
</evidence>
<keyword evidence="4 5" id="KW-0274">FAD</keyword>
<dbReference type="PROSITE" id="PS00073">
    <property type="entry name" value="ACYL_COA_DH_2"/>
    <property type="match status" value="1"/>
</dbReference>
<keyword evidence="3 5" id="KW-0285">Flavoprotein</keyword>
<dbReference type="InterPro" id="IPR045008">
    <property type="entry name" value="ACX4-like"/>
</dbReference>
<dbReference type="SUPFAM" id="SSF56645">
    <property type="entry name" value="Acyl-CoA dehydrogenase NM domain-like"/>
    <property type="match status" value="1"/>
</dbReference>
<evidence type="ECO:0000256" key="3">
    <source>
        <dbReference type="ARBA" id="ARBA00022630"/>
    </source>
</evidence>
<organism evidence="9 10">
    <name type="scientific">Geodermatophilus obscurus</name>
    <dbReference type="NCBI Taxonomy" id="1861"/>
    <lineage>
        <taxon>Bacteria</taxon>
        <taxon>Bacillati</taxon>
        <taxon>Actinomycetota</taxon>
        <taxon>Actinomycetes</taxon>
        <taxon>Geodermatophilales</taxon>
        <taxon>Geodermatophilaceae</taxon>
        <taxon>Geodermatophilus</taxon>
    </lineage>
</organism>
<keyword evidence="5" id="KW-0560">Oxidoreductase</keyword>
<feature type="domain" description="Acyl-CoA dehydrogenase/oxidase C-terminal" evidence="6">
    <location>
        <begin position="250"/>
        <end position="389"/>
    </location>
</feature>
<evidence type="ECO:0000259" key="7">
    <source>
        <dbReference type="Pfam" id="PF02770"/>
    </source>
</evidence>
<evidence type="ECO:0000313" key="10">
    <source>
        <dbReference type="Proteomes" id="UP000184428"/>
    </source>
</evidence>
<dbReference type="InterPro" id="IPR009075">
    <property type="entry name" value="AcylCo_DH/oxidase_C"/>
</dbReference>
<dbReference type="InterPro" id="IPR006089">
    <property type="entry name" value="Acyl-CoA_DH_CS"/>
</dbReference>
<dbReference type="Pfam" id="PF02770">
    <property type="entry name" value="Acyl-CoA_dh_M"/>
    <property type="match status" value="1"/>
</dbReference>
<dbReference type="EMBL" id="FRDM01000002">
    <property type="protein sequence ID" value="SHN56325.1"/>
    <property type="molecule type" value="Genomic_DNA"/>
</dbReference>
<evidence type="ECO:0000256" key="5">
    <source>
        <dbReference type="RuleBase" id="RU362125"/>
    </source>
</evidence>
<dbReference type="AlphaFoldDB" id="A0A1M7SCV2"/>
<dbReference type="RefSeq" id="WP_072913259.1">
    <property type="nucleotide sequence ID" value="NZ_FRDM01000002.1"/>
</dbReference>
<dbReference type="GO" id="GO:0003995">
    <property type="term" value="F:acyl-CoA dehydrogenase activity"/>
    <property type="evidence" value="ECO:0007669"/>
    <property type="project" value="InterPro"/>
</dbReference>
<proteinExistence type="inferred from homology"/>
<evidence type="ECO:0000256" key="1">
    <source>
        <dbReference type="ARBA" id="ARBA00001974"/>
    </source>
</evidence>
<dbReference type="InterPro" id="IPR037069">
    <property type="entry name" value="AcylCoA_DH/ox_N_sf"/>
</dbReference>
<comment type="similarity">
    <text evidence="2 5">Belongs to the acyl-CoA dehydrogenase family.</text>
</comment>
<dbReference type="Pfam" id="PF02771">
    <property type="entry name" value="Acyl-CoA_dh_N"/>
    <property type="match status" value="1"/>
</dbReference>
<comment type="cofactor">
    <cofactor evidence="1 5">
        <name>FAD</name>
        <dbReference type="ChEBI" id="CHEBI:57692"/>
    </cofactor>
</comment>
<name>A0A1M7SCV2_9ACTN</name>
<sequence length="396" mass="42907">MTLAEDIGKSLSTDYFQLREEFSPEQLDTLLRTRAFVEDEVLPVINGYWERAEFPRELAEKLGAAGLVGDGIEGYGCPPMDALSAGLVHMELNRGDGSLGTFLGVQAGLAMKSIAMLGSEEQKQRWLPPMARCEALGAFALTEPDHGSDSIALETTARRDGESYLLNGSKKWIGNGTVADVVVVWARDDDDGQVKGFLVEKGTSGYRARRIEGKGSLRAVWQAEIELEDVRVPAENHLPGSRSFKDTGAVLATTRGSCAWMALGHAVAGYEAALTYAGRRKQFGKRLVEFQLIQERLVGMLAKVTAMQLYCRRLADLALAGRVEPTLAGLAKAHNTSTARAVLAEARDLLGGNGILLDFHVIRHMADIESIHTFEGTETIQTLIVGRDITGASAFA</sequence>
<dbReference type="InterPro" id="IPR013786">
    <property type="entry name" value="AcylCoA_DH/ox_N"/>
</dbReference>
<dbReference type="Proteomes" id="UP000184428">
    <property type="component" value="Unassembled WGS sequence"/>
</dbReference>
<dbReference type="InterPro" id="IPR036250">
    <property type="entry name" value="AcylCo_DH-like_C"/>
</dbReference>